<dbReference type="EMBL" id="CM029054">
    <property type="protein sequence ID" value="KAG2541529.1"/>
    <property type="molecule type" value="Genomic_DNA"/>
</dbReference>
<dbReference type="Proteomes" id="UP000823388">
    <property type="component" value="Chromosome 9N"/>
</dbReference>
<protein>
    <submittedName>
        <fullName evidence="2">Uncharacterized protein</fullName>
    </submittedName>
</protein>
<reference evidence="2 3" key="1">
    <citation type="submission" date="2020-05" db="EMBL/GenBank/DDBJ databases">
        <title>WGS assembly of Panicum virgatum.</title>
        <authorList>
            <person name="Lovell J.T."/>
            <person name="Jenkins J."/>
            <person name="Shu S."/>
            <person name="Juenger T.E."/>
            <person name="Schmutz J."/>
        </authorList>
    </citation>
    <scope>NUCLEOTIDE SEQUENCE [LARGE SCALE GENOMIC DNA]</scope>
    <source>
        <strain evidence="3">cv. AP13</strain>
    </source>
</reference>
<comment type="caution">
    <text evidence="2">The sequence shown here is derived from an EMBL/GenBank/DDBJ whole genome shotgun (WGS) entry which is preliminary data.</text>
</comment>
<evidence type="ECO:0000313" key="3">
    <source>
        <dbReference type="Proteomes" id="UP000823388"/>
    </source>
</evidence>
<proteinExistence type="predicted"/>
<feature type="signal peptide" evidence="1">
    <location>
        <begin position="1"/>
        <end position="33"/>
    </location>
</feature>
<evidence type="ECO:0000313" key="2">
    <source>
        <dbReference type="EMBL" id="KAG2541529.1"/>
    </source>
</evidence>
<feature type="chain" id="PRO_5035815357" evidence="1">
    <location>
        <begin position="34"/>
        <end position="139"/>
    </location>
</feature>
<gene>
    <name evidence="2" type="ORF">PVAP13_9NG715028</name>
</gene>
<sequence>MMLISCSIKERYDLEIPLCLFLLLCLLGQIASASCSPARVTAMGVCEHTNQAKLATLMNIPSACMISEGHKCSDWHVLRSCTRLMVIITLIRSKKTLVNALRTTKSHSYSAGSWLNYTNYTINFTLTCVVLVLQNGGTG</sequence>
<name>A0A8T0N0Q8_PANVG</name>
<accession>A0A8T0N0Q8</accession>
<dbReference type="AlphaFoldDB" id="A0A8T0N0Q8"/>
<evidence type="ECO:0000256" key="1">
    <source>
        <dbReference type="SAM" id="SignalP"/>
    </source>
</evidence>
<keyword evidence="3" id="KW-1185">Reference proteome</keyword>
<keyword evidence="1" id="KW-0732">Signal</keyword>
<organism evidence="2 3">
    <name type="scientific">Panicum virgatum</name>
    <name type="common">Blackwell switchgrass</name>
    <dbReference type="NCBI Taxonomy" id="38727"/>
    <lineage>
        <taxon>Eukaryota</taxon>
        <taxon>Viridiplantae</taxon>
        <taxon>Streptophyta</taxon>
        <taxon>Embryophyta</taxon>
        <taxon>Tracheophyta</taxon>
        <taxon>Spermatophyta</taxon>
        <taxon>Magnoliopsida</taxon>
        <taxon>Liliopsida</taxon>
        <taxon>Poales</taxon>
        <taxon>Poaceae</taxon>
        <taxon>PACMAD clade</taxon>
        <taxon>Panicoideae</taxon>
        <taxon>Panicodae</taxon>
        <taxon>Paniceae</taxon>
        <taxon>Panicinae</taxon>
        <taxon>Panicum</taxon>
        <taxon>Panicum sect. Hiantes</taxon>
    </lineage>
</organism>